<dbReference type="SUPFAM" id="SSF54768">
    <property type="entry name" value="dsRNA-binding domain-like"/>
    <property type="match status" value="1"/>
</dbReference>
<dbReference type="Pfam" id="PF00636">
    <property type="entry name" value="Ribonuclease_3"/>
    <property type="match status" value="1"/>
</dbReference>
<evidence type="ECO:0000256" key="4">
    <source>
        <dbReference type="ARBA" id="ARBA00022723"/>
    </source>
</evidence>
<dbReference type="InterPro" id="IPR000999">
    <property type="entry name" value="RNase_III_dom"/>
</dbReference>
<comment type="caution">
    <text evidence="10">The sequence shown here is derived from an EMBL/GenBank/DDBJ whole genome shotgun (WGS) entry which is preliminary data.</text>
</comment>
<protein>
    <recommendedName>
        <fullName evidence="9">RNase III domain-containing protein</fullName>
    </recommendedName>
</protein>
<evidence type="ECO:0000313" key="10">
    <source>
        <dbReference type="EMBL" id="KAK9151608.1"/>
    </source>
</evidence>
<keyword evidence="6" id="KW-0378">Hydrolase</keyword>
<reference evidence="10 11" key="1">
    <citation type="submission" date="2024-01" db="EMBL/GenBank/DDBJ databases">
        <title>Genome assemblies of Stephania.</title>
        <authorList>
            <person name="Yang L."/>
        </authorList>
    </citation>
    <scope>NUCLEOTIDE SEQUENCE [LARGE SCALE GENOMIC DNA]</scope>
    <source>
        <strain evidence="10">YNDBR</strain>
        <tissue evidence="10">Leaf</tissue>
    </source>
</reference>
<evidence type="ECO:0000256" key="8">
    <source>
        <dbReference type="ARBA" id="ARBA00022884"/>
    </source>
</evidence>
<dbReference type="GO" id="GO:0003723">
    <property type="term" value="F:RNA binding"/>
    <property type="evidence" value="ECO:0007669"/>
    <property type="project" value="UniProtKB-KW"/>
</dbReference>
<accession>A0AAP0KH38</accession>
<dbReference type="SUPFAM" id="SSF69065">
    <property type="entry name" value="RNase III domain-like"/>
    <property type="match status" value="1"/>
</dbReference>
<sequence>MGAMTEDEVVDFDEEAHSANLEEFEREHLRYKFEKQELLLEALIHPSFRHPRMPQLSYERLEHVGDSVLNLLVTRELYSLYRDCSPGSLTRLRAANVDNEKLARVAAKHGFHRYMLGLTPVLHQQIRDFQEAILEYPVHSSGLVDTPKFLADIVESVVGAIYVDSNSLETVWKVIRPLLEPIISPETLKVHPMTELLEWSQKKKLKLKFVTDSLEDKTRVSIFLDETLVGTATCGRRRDVVKNKAATAALHYFKATMV</sequence>
<proteinExistence type="predicted"/>
<evidence type="ECO:0000313" key="11">
    <source>
        <dbReference type="Proteomes" id="UP001420932"/>
    </source>
</evidence>
<comment type="cofactor">
    <cofactor evidence="2">
        <name>Mg(2+)</name>
        <dbReference type="ChEBI" id="CHEBI:18420"/>
    </cofactor>
</comment>
<keyword evidence="7" id="KW-0460">Magnesium</keyword>
<dbReference type="PROSITE" id="PS50142">
    <property type="entry name" value="RNASE_3_2"/>
    <property type="match status" value="1"/>
</dbReference>
<dbReference type="PANTHER" id="PTHR14950">
    <property type="entry name" value="DICER-RELATED"/>
    <property type="match status" value="1"/>
</dbReference>
<name>A0AAP0KH38_9MAGN</name>
<dbReference type="CDD" id="cd00593">
    <property type="entry name" value="RIBOc"/>
    <property type="match status" value="1"/>
</dbReference>
<evidence type="ECO:0000256" key="3">
    <source>
        <dbReference type="ARBA" id="ARBA00022722"/>
    </source>
</evidence>
<evidence type="ECO:0000256" key="1">
    <source>
        <dbReference type="ARBA" id="ARBA00001936"/>
    </source>
</evidence>
<evidence type="ECO:0000256" key="2">
    <source>
        <dbReference type="ARBA" id="ARBA00001946"/>
    </source>
</evidence>
<dbReference type="GO" id="GO:0004525">
    <property type="term" value="F:ribonuclease III activity"/>
    <property type="evidence" value="ECO:0007669"/>
    <property type="project" value="InterPro"/>
</dbReference>
<dbReference type="AlphaFoldDB" id="A0AAP0KH38"/>
<keyword evidence="11" id="KW-1185">Reference proteome</keyword>
<dbReference type="SMART" id="SM00535">
    <property type="entry name" value="RIBOc"/>
    <property type="match status" value="1"/>
</dbReference>
<organism evidence="10 11">
    <name type="scientific">Stephania yunnanensis</name>
    <dbReference type="NCBI Taxonomy" id="152371"/>
    <lineage>
        <taxon>Eukaryota</taxon>
        <taxon>Viridiplantae</taxon>
        <taxon>Streptophyta</taxon>
        <taxon>Embryophyta</taxon>
        <taxon>Tracheophyta</taxon>
        <taxon>Spermatophyta</taxon>
        <taxon>Magnoliopsida</taxon>
        <taxon>Ranunculales</taxon>
        <taxon>Menispermaceae</taxon>
        <taxon>Menispermoideae</taxon>
        <taxon>Cissampelideae</taxon>
        <taxon>Stephania</taxon>
    </lineage>
</organism>
<dbReference type="FunFam" id="1.10.1520.10:FF:000004">
    <property type="entry name" value="Endoribonuclease dicer-like 1"/>
    <property type="match status" value="1"/>
</dbReference>
<dbReference type="GO" id="GO:0030422">
    <property type="term" value="P:siRNA processing"/>
    <property type="evidence" value="ECO:0007669"/>
    <property type="project" value="TreeGrafter"/>
</dbReference>
<dbReference type="InterPro" id="IPR036389">
    <property type="entry name" value="RNase_III_sf"/>
</dbReference>
<keyword evidence="3" id="KW-0540">Nuclease</keyword>
<dbReference type="PANTHER" id="PTHR14950:SF54">
    <property type="entry name" value="RNASE II-LIKE 1"/>
    <property type="match status" value="1"/>
</dbReference>
<dbReference type="Proteomes" id="UP001420932">
    <property type="component" value="Unassembled WGS sequence"/>
</dbReference>
<feature type="domain" description="RNase III" evidence="9">
    <location>
        <begin position="27"/>
        <end position="166"/>
    </location>
</feature>
<evidence type="ECO:0000256" key="7">
    <source>
        <dbReference type="ARBA" id="ARBA00022842"/>
    </source>
</evidence>
<evidence type="ECO:0000259" key="9">
    <source>
        <dbReference type="PROSITE" id="PS50142"/>
    </source>
</evidence>
<keyword evidence="5" id="KW-0255">Endonuclease</keyword>
<gene>
    <name evidence="10" type="ORF">Syun_009917</name>
</gene>
<dbReference type="EMBL" id="JBBNAF010000004">
    <property type="protein sequence ID" value="KAK9151608.1"/>
    <property type="molecule type" value="Genomic_DNA"/>
</dbReference>
<keyword evidence="4" id="KW-0479">Metal-binding</keyword>
<evidence type="ECO:0000256" key="5">
    <source>
        <dbReference type="ARBA" id="ARBA00022759"/>
    </source>
</evidence>
<keyword evidence="8" id="KW-0694">RNA-binding</keyword>
<evidence type="ECO:0000256" key="6">
    <source>
        <dbReference type="ARBA" id="ARBA00022801"/>
    </source>
</evidence>
<dbReference type="Gene3D" id="1.10.1520.10">
    <property type="entry name" value="Ribonuclease III domain"/>
    <property type="match status" value="1"/>
</dbReference>
<dbReference type="GO" id="GO:0005634">
    <property type="term" value="C:nucleus"/>
    <property type="evidence" value="ECO:0007669"/>
    <property type="project" value="TreeGrafter"/>
</dbReference>
<comment type="cofactor">
    <cofactor evidence="1">
        <name>Mn(2+)</name>
        <dbReference type="ChEBI" id="CHEBI:29035"/>
    </cofactor>
</comment>
<dbReference type="GO" id="GO:0046872">
    <property type="term" value="F:metal ion binding"/>
    <property type="evidence" value="ECO:0007669"/>
    <property type="project" value="UniProtKB-KW"/>
</dbReference>
<dbReference type="GO" id="GO:0005737">
    <property type="term" value="C:cytoplasm"/>
    <property type="evidence" value="ECO:0007669"/>
    <property type="project" value="TreeGrafter"/>
</dbReference>